<dbReference type="RefSeq" id="WP_313873535.1">
    <property type="nucleotide sequence ID" value="NZ_JAVBIK010000001.1"/>
</dbReference>
<keyword evidence="2" id="KW-0067">ATP-binding</keyword>
<dbReference type="InterPro" id="IPR038727">
    <property type="entry name" value="NadR/Ttd14_AAA_dom"/>
</dbReference>
<dbReference type="PANTHER" id="PTHR37512:SF1">
    <property type="entry name" value="NADR_TTD14 AAA DOMAIN-CONTAINING PROTEIN"/>
    <property type="match status" value="1"/>
</dbReference>
<accession>A0ABU3KJ29</accession>
<proteinExistence type="predicted"/>
<dbReference type="GO" id="GO:0005524">
    <property type="term" value="F:ATP binding"/>
    <property type="evidence" value="ECO:0007669"/>
    <property type="project" value="UniProtKB-KW"/>
</dbReference>
<keyword evidence="3" id="KW-1185">Reference proteome</keyword>
<sequence>MGMKIAILGAESTGKSTLAHDLTLALQAAGTQAVTVSEYLREWCDLHQRTPRPDEQAGIAMEQTRRVAAPHGVAVVCDTTAMMTAIYSDVLFQDMSLYTEALADLRTYSHVLVMGLDLPWVEDGYQRDSPAGQQRVHQRLQTVLQEHDIAYSMVWGKGSLRLKAALRIVLPDQMEDERQAAEQYARWLGQCEKCSDAACEHSLFRSLLGR</sequence>
<keyword evidence="2" id="KW-0547">Nucleotide-binding</keyword>
<dbReference type="InterPro" id="IPR027417">
    <property type="entry name" value="P-loop_NTPase"/>
</dbReference>
<dbReference type="Proteomes" id="UP001321700">
    <property type="component" value="Unassembled WGS sequence"/>
</dbReference>
<dbReference type="Pfam" id="PF13521">
    <property type="entry name" value="AAA_28"/>
    <property type="match status" value="1"/>
</dbReference>
<dbReference type="InterPro" id="IPR052735">
    <property type="entry name" value="NAD_biosynth-regulator"/>
</dbReference>
<reference evidence="2 3" key="1">
    <citation type="submission" date="2023-08" db="EMBL/GenBank/DDBJ databases">
        <title>Rhodoferax potami sp. nov. and Rhodoferax mekongensis sp. nov., isolated from the Mekong River in Thailand.</title>
        <authorList>
            <person name="Kitikhun S."/>
            <person name="Charoenyingcharoen P."/>
            <person name="Siriarchawattana P."/>
            <person name="Likhitrattanapisal S."/>
            <person name="Nilsakha T."/>
            <person name="Chanpet A."/>
            <person name="Rattanawaree P."/>
            <person name="Ingsriswang S."/>
        </authorList>
    </citation>
    <scope>NUCLEOTIDE SEQUENCE [LARGE SCALE GENOMIC DNA]</scope>
    <source>
        <strain evidence="2 3">TBRC 17660</strain>
    </source>
</reference>
<organism evidence="2 3">
    <name type="scientific">Rhodoferax potami</name>
    <dbReference type="NCBI Taxonomy" id="3068338"/>
    <lineage>
        <taxon>Bacteria</taxon>
        <taxon>Pseudomonadati</taxon>
        <taxon>Pseudomonadota</taxon>
        <taxon>Betaproteobacteria</taxon>
        <taxon>Burkholderiales</taxon>
        <taxon>Comamonadaceae</taxon>
        <taxon>Rhodoferax</taxon>
    </lineage>
</organism>
<feature type="domain" description="NadR/Ttd14 AAA" evidence="1">
    <location>
        <begin position="4"/>
        <end position="159"/>
    </location>
</feature>
<dbReference type="EMBL" id="JAVBIK010000001">
    <property type="protein sequence ID" value="MDT7517726.1"/>
    <property type="molecule type" value="Genomic_DNA"/>
</dbReference>
<protein>
    <submittedName>
        <fullName evidence="2">ATP-binding protein</fullName>
    </submittedName>
</protein>
<gene>
    <name evidence="2" type="ORF">RAE19_03060</name>
</gene>
<name>A0ABU3KJ29_9BURK</name>
<comment type="caution">
    <text evidence="2">The sequence shown here is derived from an EMBL/GenBank/DDBJ whole genome shotgun (WGS) entry which is preliminary data.</text>
</comment>
<evidence type="ECO:0000313" key="3">
    <source>
        <dbReference type="Proteomes" id="UP001321700"/>
    </source>
</evidence>
<dbReference type="Gene3D" id="3.40.50.300">
    <property type="entry name" value="P-loop containing nucleotide triphosphate hydrolases"/>
    <property type="match status" value="1"/>
</dbReference>
<evidence type="ECO:0000259" key="1">
    <source>
        <dbReference type="Pfam" id="PF13521"/>
    </source>
</evidence>
<dbReference type="SUPFAM" id="SSF52540">
    <property type="entry name" value="P-loop containing nucleoside triphosphate hydrolases"/>
    <property type="match status" value="1"/>
</dbReference>
<evidence type="ECO:0000313" key="2">
    <source>
        <dbReference type="EMBL" id="MDT7517726.1"/>
    </source>
</evidence>
<dbReference type="PANTHER" id="PTHR37512">
    <property type="entry name" value="TRIFUNCTIONAL NAD BIOSYNTHESIS/REGULATOR PROTEIN NADR"/>
    <property type="match status" value="1"/>
</dbReference>